<dbReference type="PANTHER" id="PTHR35109:SF2">
    <property type="entry name" value="LATE EMBRYOGENESIS ABUNDANT PROTEIN"/>
    <property type="match status" value="1"/>
</dbReference>
<accession>A0A7J7L7B6</accession>
<proteinExistence type="predicted"/>
<evidence type="ECO:0000313" key="2">
    <source>
        <dbReference type="Proteomes" id="UP000541444"/>
    </source>
</evidence>
<organism evidence="1 2">
    <name type="scientific">Kingdonia uniflora</name>
    <dbReference type="NCBI Taxonomy" id="39325"/>
    <lineage>
        <taxon>Eukaryota</taxon>
        <taxon>Viridiplantae</taxon>
        <taxon>Streptophyta</taxon>
        <taxon>Embryophyta</taxon>
        <taxon>Tracheophyta</taxon>
        <taxon>Spermatophyta</taxon>
        <taxon>Magnoliopsida</taxon>
        <taxon>Ranunculales</taxon>
        <taxon>Circaeasteraceae</taxon>
        <taxon>Kingdonia</taxon>
    </lineage>
</organism>
<protein>
    <submittedName>
        <fullName evidence="1">Uncharacterized protein</fullName>
    </submittedName>
</protein>
<reference evidence="1 2" key="1">
    <citation type="journal article" date="2020" name="IScience">
        <title>Genome Sequencing of the Endangered Kingdonia uniflora (Circaeasteraceae, Ranunculales) Reveals Potential Mechanisms of Evolutionary Specialization.</title>
        <authorList>
            <person name="Sun Y."/>
            <person name="Deng T."/>
            <person name="Zhang A."/>
            <person name="Moore M.J."/>
            <person name="Landis J.B."/>
            <person name="Lin N."/>
            <person name="Zhang H."/>
            <person name="Zhang X."/>
            <person name="Huang J."/>
            <person name="Zhang X."/>
            <person name="Sun H."/>
            <person name="Wang H."/>
        </authorList>
    </citation>
    <scope>NUCLEOTIDE SEQUENCE [LARGE SCALE GENOMIC DNA]</scope>
    <source>
        <strain evidence="1">TB1705</strain>
        <tissue evidence="1">Leaf</tissue>
    </source>
</reference>
<dbReference type="Proteomes" id="UP000541444">
    <property type="component" value="Unassembled WGS sequence"/>
</dbReference>
<name>A0A7J7L7B6_9MAGN</name>
<sequence length="108" mass="12163">MVGAIARGIQSLHSKFIKFVHGKAYHRESSTSSGELKKVAVMAEEEEDYSDIHVGTTIWVPHDRTRMYYPKGQEKVVDEVPNGASKLSEIHWFSGKRGDALGSQIRLY</sequence>
<comment type="caution">
    <text evidence="1">The sequence shown here is derived from an EMBL/GenBank/DDBJ whole genome shotgun (WGS) entry which is preliminary data.</text>
</comment>
<dbReference type="PANTHER" id="PTHR35109">
    <property type="entry name" value="GLUTAMATE RACEMASE"/>
    <property type="match status" value="1"/>
</dbReference>
<keyword evidence="2" id="KW-1185">Reference proteome</keyword>
<evidence type="ECO:0000313" key="1">
    <source>
        <dbReference type="EMBL" id="KAF6138460.1"/>
    </source>
</evidence>
<dbReference type="OrthoDB" id="1932350at2759"/>
<dbReference type="EMBL" id="JACGCM010002569">
    <property type="protein sequence ID" value="KAF6138460.1"/>
    <property type="molecule type" value="Genomic_DNA"/>
</dbReference>
<dbReference type="AlphaFoldDB" id="A0A7J7L7B6"/>
<gene>
    <name evidence="1" type="ORF">GIB67_022494</name>
</gene>